<proteinExistence type="predicted"/>
<sequence length="70" mass="7966">MGRERDEHEKRDGRAARHDVRLPGFVREDEIGLGDLVGRATSAVGVHPCGGCARRARRMNEWVTLSKRRR</sequence>
<organism evidence="1 2">
    <name type="scientific">Streptomyces venetus</name>
    <dbReference type="NCBI Taxonomy" id="1701086"/>
    <lineage>
        <taxon>Bacteria</taxon>
        <taxon>Bacillati</taxon>
        <taxon>Actinomycetota</taxon>
        <taxon>Actinomycetes</taxon>
        <taxon>Kitasatosporales</taxon>
        <taxon>Streptomycetaceae</taxon>
        <taxon>Streptomyces</taxon>
    </lineage>
</organism>
<name>A0ABP8FX80_9ACTN</name>
<accession>A0ABP8FX80</accession>
<dbReference type="RefSeq" id="WP_345662297.1">
    <property type="nucleotide sequence ID" value="NZ_BAABET010000004.1"/>
</dbReference>
<gene>
    <name evidence="1" type="ORF">GCM10023086_33600</name>
</gene>
<dbReference type="Proteomes" id="UP001501115">
    <property type="component" value="Unassembled WGS sequence"/>
</dbReference>
<keyword evidence="2" id="KW-1185">Reference proteome</keyword>
<reference evidence="2" key="1">
    <citation type="journal article" date="2019" name="Int. J. Syst. Evol. Microbiol.">
        <title>The Global Catalogue of Microorganisms (GCM) 10K type strain sequencing project: providing services to taxonomists for standard genome sequencing and annotation.</title>
        <authorList>
            <consortium name="The Broad Institute Genomics Platform"/>
            <consortium name="The Broad Institute Genome Sequencing Center for Infectious Disease"/>
            <person name="Wu L."/>
            <person name="Ma J."/>
        </authorList>
    </citation>
    <scope>NUCLEOTIDE SEQUENCE [LARGE SCALE GENOMIC DNA]</scope>
    <source>
        <strain evidence="2">JCM 31290</strain>
    </source>
</reference>
<comment type="caution">
    <text evidence="1">The sequence shown here is derived from an EMBL/GenBank/DDBJ whole genome shotgun (WGS) entry which is preliminary data.</text>
</comment>
<evidence type="ECO:0000313" key="1">
    <source>
        <dbReference type="EMBL" id="GAA4312874.1"/>
    </source>
</evidence>
<dbReference type="EMBL" id="BAABET010000004">
    <property type="protein sequence ID" value="GAA4312874.1"/>
    <property type="molecule type" value="Genomic_DNA"/>
</dbReference>
<protein>
    <submittedName>
        <fullName evidence="1">Uncharacterized protein</fullName>
    </submittedName>
</protein>
<evidence type="ECO:0000313" key="2">
    <source>
        <dbReference type="Proteomes" id="UP001501115"/>
    </source>
</evidence>